<comment type="similarity">
    <text evidence="1">Belongs to the NAD(P)-dependent epimerase/dehydratase family.</text>
</comment>
<name>A0A5J4YZC6_PORPP</name>
<dbReference type="OrthoDB" id="674948at2759"/>
<comment type="caution">
    <text evidence="3">The sequence shown here is derived from an EMBL/GenBank/DDBJ whole genome shotgun (WGS) entry which is preliminary data.</text>
</comment>
<dbReference type="OMA" id="MATPIQA"/>
<sequence>MAAETSRWAATAFAVFPCAGQARRDVRATRGLVSSRAMRVQMGAAGSRDLLVVGAGELGKRVGRLWKQHEETSSARVVAVTKSNASHAELRSYGLEAYTWEQYMAERDAADPGLAFPYVLLSASFGAIAQDPALVASALSQWDAASDGVFVYTSSTGVVATGAKILEPGVVLDENAPLSEEPRAQKLAHIEHQVLQNAGCVARLAGLYTRTRGPHNFWVRAGKVDSSADCMINMVHYQDAARYVTATLRKGEEARNKLLLVTSEALSRREICEAAIEKVPDLQPPAGAEMQYGPPAEAWESRRVFSNDWTRQFLDGIEPLFPTYRDGLAWTE</sequence>
<evidence type="ECO:0008006" key="5">
    <source>
        <dbReference type="Google" id="ProtNLM"/>
    </source>
</evidence>
<dbReference type="AlphaFoldDB" id="A0A5J4YZC6"/>
<evidence type="ECO:0000256" key="2">
    <source>
        <dbReference type="ARBA" id="ARBA00023027"/>
    </source>
</evidence>
<evidence type="ECO:0000313" key="3">
    <source>
        <dbReference type="EMBL" id="KAA8496192.1"/>
    </source>
</evidence>
<protein>
    <recommendedName>
        <fullName evidence="5">Protein YeeZ</fullName>
    </recommendedName>
</protein>
<organism evidence="3 4">
    <name type="scientific">Porphyridium purpureum</name>
    <name type="common">Red alga</name>
    <name type="synonym">Porphyridium cruentum</name>
    <dbReference type="NCBI Taxonomy" id="35688"/>
    <lineage>
        <taxon>Eukaryota</taxon>
        <taxon>Rhodophyta</taxon>
        <taxon>Bangiophyceae</taxon>
        <taxon>Porphyridiales</taxon>
        <taxon>Porphyridiaceae</taxon>
        <taxon>Porphyridium</taxon>
    </lineage>
</organism>
<dbReference type="Gene3D" id="3.40.50.720">
    <property type="entry name" value="NAD(P)-binding Rossmann-like Domain"/>
    <property type="match status" value="1"/>
</dbReference>
<dbReference type="Proteomes" id="UP000324585">
    <property type="component" value="Unassembled WGS sequence"/>
</dbReference>
<evidence type="ECO:0000256" key="1">
    <source>
        <dbReference type="ARBA" id="ARBA00007637"/>
    </source>
</evidence>
<accession>A0A5J4YZC6</accession>
<proteinExistence type="inferred from homology"/>
<gene>
    <name evidence="3" type="ORF">FVE85_2347</name>
</gene>
<dbReference type="PANTHER" id="PTHR43574">
    <property type="entry name" value="EPIMERASE-RELATED"/>
    <property type="match status" value="1"/>
</dbReference>
<reference evidence="4" key="1">
    <citation type="journal article" date="2019" name="Nat. Commun.">
        <title>Expansion of phycobilisome linker gene families in mesophilic red algae.</title>
        <authorList>
            <person name="Lee J."/>
            <person name="Kim D."/>
            <person name="Bhattacharya D."/>
            <person name="Yoon H.S."/>
        </authorList>
    </citation>
    <scope>NUCLEOTIDE SEQUENCE [LARGE SCALE GENOMIC DNA]</scope>
    <source>
        <strain evidence="4">CCMP 1328</strain>
    </source>
</reference>
<dbReference type="SUPFAM" id="SSF51735">
    <property type="entry name" value="NAD(P)-binding Rossmann-fold domains"/>
    <property type="match status" value="1"/>
</dbReference>
<keyword evidence="4" id="KW-1185">Reference proteome</keyword>
<dbReference type="InterPro" id="IPR036291">
    <property type="entry name" value="NAD(P)-bd_dom_sf"/>
</dbReference>
<keyword evidence="2" id="KW-0520">NAD</keyword>
<evidence type="ECO:0000313" key="4">
    <source>
        <dbReference type="Proteomes" id="UP000324585"/>
    </source>
</evidence>
<dbReference type="EMBL" id="VRMN01000003">
    <property type="protein sequence ID" value="KAA8496192.1"/>
    <property type="molecule type" value="Genomic_DNA"/>
</dbReference>